<evidence type="ECO:0000313" key="2">
    <source>
        <dbReference type="Proteomes" id="UP000007241"/>
    </source>
</evidence>
<organism evidence="1 2">
    <name type="scientific">Batrachochytrium dendrobatidis (strain JAM81 / FGSC 10211)</name>
    <name type="common">Frog chytrid fungus</name>
    <dbReference type="NCBI Taxonomy" id="684364"/>
    <lineage>
        <taxon>Eukaryota</taxon>
        <taxon>Fungi</taxon>
        <taxon>Fungi incertae sedis</taxon>
        <taxon>Chytridiomycota</taxon>
        <taxon>Chytridiomycota incertae sedis</taxon>
        <taxon>Chytridiomycetes</taxon>
        <taxon>Rhizophydiales</taxon>
        <taxon>Rhizophydiales incertae sedis</taxon>
        <taxon>Batrachochytrium</taxon>
    </lineage>
</organism>
<dbReference type="SUPFAM" id="SSF48403">
    <property type="entry name" value="Ankyrin repeat"/>
    <property type="match status" value="1"/>
</dbReference>
<keyword evidence="2" id="KW-1185">Reference proteome</keyword>
<protein>
    <submittedName>
        <fullName evidence="1">Uncharacterized protein</fullName>
    </submittedName>
</protein>
<dbReference type="InParanoid" id="F4NX54"/>
<dbReference type="Proteomes" id="UP000007241">
    <property type="component" value="Unassembled WGS sequence"/>
</dbReference>
<proteinExistence type="predicted"/>
<dbReference type="InterPro" id="IPR036770">
    <property type="entry name" value="Ankyrin_rpt-contain_sf"/>
</dbReference>
<gene>
    <name evidence="1" type="ORF">BATDEDRAFT_86562</name>
</gene>
<sequence length="309" mass="34303">MATPISESSILPVPFIDQGSATALDLSTHKTLIQPPQIHSAMYMSDQAFQGAISGGHIELVNVLLLKYPDYNLRPTKRSISEAVYRNHTNVIYYLLEPRFGFSKLSGFDSLFEIAGKYGCNELMDYAQKHQIGMGMYSLDSAGQLTTKKTIFSAKCECIKALRHLYARNGHTAGILQMKGGKHLLDKSVLTVAAEHGQLDTIHTILWYWAHHRPSLGVYSSLDAVLAAIKSRHVGVVMVLASVKIGLQKADLVRALDYSLEQCDFGIVTYLTATIASGRYCEHASTIARKNGHDDLADHLESMVELYWW</sequence>
<dbReference type="GeneID" id="18242486"/>
<reference evidence="1 2" key="1">
    <citation type="submission" date="2009-12" db="EMBL/GenBank/DDBJ databases">
        <title>The draft genome of Batrachochytrium dendrobatidis.</title>
        <authorList>
            <consortium name="US DOE Joint Genome Institute (JGI-PGF)"/>
            <person name="Kuo A."/>
            <person name="Salamov A."/>
            <person name="Schmutz J."/>
            <person name="Lucas S."/>
            <person name="Pitluck S."/>
            <person name="Rosenblum E."/>
            <person name="Stajich J."/>
            <person name="Eisen M."/>
            <person name="Grigoriev I.V."/>
        </authorList>
    </citation>
    <scope>NUCLEOTIDE SEQUENCE [LARGE SCALE GENOMIC DNA]</scope>
    <source>
        <strain evidence="2">JAM81 / FGSC 10211</strain>
    </source>
</reference>
<dbReference type="Gene3D" id="1.25.40.20">
    <property type="entry name" value="Ankyrin repeat-containing domain"/>
    <property type="match status" value="1"/>
</dbReference>
<dbReference type="EMBL" id="GL882880">
    <property type="protein sequence ID" value="EGF82299.1"/>
    <property type="molecule type" value="Genomic_DNA"/>
</dbReference>
<dbReference type="AlphaFoldDB" id="F4NX54"/>
<evidence type="ECO:0000313" key="1">
    <source>
        <dbReference type="EMBL" id="EGF82299.1"/>
    </source>
</evidence>
<dbReference type="RefSeq" id="XP_006676872.1">
    <property type="nucleotide sequence ID" value="XM_006676809.1"/>
</dbReference>
<accession>F4NX54</accession>
<name>F4NX54_BATDJ</name>
<dbReference type="OrthoDB" id="2184885at2759"/>
<dbReference type="HOGENOM" id="CLU_900104_0_0_1"/>